<protein>
    <submittedName>
        <fullName evidence="2">Uncharacterized protein</fullName>
    </submittedName>
</protein>
<dbReference type="EMBL" id="JALJOQ010000012">
    <property type="protein sequence ID" value="KAK9810986.1"/>
    <property type="molecule type" value="Genomic_DNA"/>
</dbReference>
<proteinExistence type="predicted"/>
<sequence>MTSMQPILGKPQTGSREEKSLLNLKRISACALVVLLVVGDVWAIVGMSERLQVNPLLFPILPILAISGLVSILPLLLYITYQGEFGKLNPLYPPHYFYLFRKVFRAFLDNDLKVSAKDL</sequence>
<accession>A0AAW1PC95</accession>
<reference evidence="2 3" key="1">
    <citation type="journal article" date="2024" name="Nat. Commun.">
        <title>Phylogenomics reveals the evolutionary origins of lichenization in chlorophyte algae.</title>
        <authorList>
            <person name="Puginier C."/>
            <person name="Libourel C."/>
            <person name="Otte J."/>
            <person name="Skaloud P."/>
            <person name="Haon M."/>
            <person name="Grisel S."/>
            <person name="Petersen M."/>
            <person name="Berrin J.G."/>
            <person name="Delaux P.M."/>
            <person name="Dal Grande F."/>
            <person name="Keller J."/>
        </authorList>
    </citation>
    <scope>NUCLEOTIDE SEQUENCE [LARGE SCALE GENOMIC DNA]</scope>
    <source>
        <strain evidence="2 3">SAG 2036</strain>
    </source>
</reference>
<organism evidence="2 3">
    <name type="scientific">Symbiochloris irregularis</name>
    <dbReference type="NCBI Taxonomy" id="706552"/>
    <lineage>
        <taxon>Eukaryota</taxon>
        <taxon>Viridiplantae</taxon>
        <taxon>Chlorophyta</taxon>
        <taxon>core chlorophytes</taxon>
        <taxon>Trebouxiophyceae</taxon>
        <taxon>Trebouxiales</taxon>
        <taxon>Trebouxiaceae</taxon>
        <taxon>Symbiochloris</taxon>
    </lineage>
</organism>
<keyword evidence="3" id="KW-1185">Reference proteome</keyword>
<dbReference type="AlphaFoldDB" id="A0AAW1PC95"/>
<name>A0AAW1PC95_9CHLO</name>
<keyword evidence="1" id="KW-0472">Membrane</keyword>
<feature type="transmembrane region" description="Helical" evidence="1">
    <location>
        <begin position="26"/>
        <end position="45"/>
    </location>
</feature>
<evidence type="ECO:0000313" key="3">
    <source>
        <dbReference type="Proteomes" id="UP001465755"/>
    </source>
</evidence>
<gene>
    <name evidence="2" type="ORF">WJX73_003608</name>
</gene>
<dbReference type="Proteomes" id="UP001465755">
    <property type="component" value="Unassembled WGS sequence"/>
</dbReference>
<keyword evidence="1" id="KW-0812">Transmembrane</keyword>
<keyword evidence="1" id="KW-1133">Transmembrane helix</keyword>
<evidence type="ECO:0000256" key="1">
    <source>
        <dbReference type="SAM" id="Phobius"/>
    </source>
</evidence>
<evidence type="ECO:0000313" key="2">
    <source>
        <dbReference type="EMBL" id="KAK9810986.1"/>
    </source>
</evidence>
<feature type="transmembrane region" description="Helical" evidence="1">
    <location>
        <begin position="57"/>
        <end position="79"/>
    </location>
</feature>
<comment type="caution">
    <text evidence="2">The sequence shown here is derived from an EMBL/GenBank/DDBJ whole genome shotgun (WGS) entry which is preliminary data.</text>
</comment>